<keyword evidence="11" id="KW-1185">Reference proteome</keyword>
<gene>
    <name evidence="10" type="ORF">H8R10_05050</name>
</gene>
<feature type="region of interest" description="Disordered" evidence="8">
    <location>
        <begin position="1"/>
        <end position="22"/>
    </location>
</feature>
<dbReference type="PANTHER" id="PTHR47019">
    <property type="entry name" value="LIPID II FLIPPASE MURJ"/>
    <property type="match status" value="1"/>
</dbReference>
<evidence type="ECO:0000256" key="4">
    <source>
        <dbReference type="ARBA" id="ARBA00022960"/>
    </source>
</evidence>
<evidence type="ECO:0000256" key="9">
    <source>
        <dbReference type="SAM" id="Phobius"/>
    </source>
</evidence>
<feature type="transmembrane region" description="Helical" evidence="9">
    <location>
        <begin position="555"/>
        <end position="585"/>
    </location>
</feature>
<dbReference type="EMBL" id="JACRUO010000001">
    <property type="protein sequence ID" value="MBD3689593.1"/>
    <property type="molecule type" value="Genomic_DNA"/>
</dbReference>
<protein>
    <recommendedName>
        <fullName evidence="12">Murein biosynthesis integral membrane protein MurJ</fullName>
    </recommendedName>
</protein>
<evidence type="ECO:0000256" key="5">
    <source>
        <dbReference type="ARBA" id="ARBA00022984"/>
    </source>
</evidence>
<feature type="transmembrane region" description="Helical" evidence="9">
    <location>
        <begin position="415"/>
        <end position="438"/>
    </location>
</feature>
<dbReference type="RefSeq" id="WP_191071628.1">
    <property type="nucleotide sequence ID" value="NZ_JACRUO010000001.1"/>
</dbReference>
<name>A0A8I0GB81_9ACTO</name>
<dbReference type="InterPro" id="IPR051050">
    <property type="entry name" value="Lipid_II_flippase_MurJ/MviN"/>
</dbReference>
<evidence type="ECO:0000256" key="3">
    <source>
        <dbReference type="ARBA" id="ARBA00022692"/>
    </source>
</evidence>
<evidence type="ECO:0000256" key="1">
    <source>
        <dbReference type="ARBA" id="ARBA00004651"/>
    </source>
</evidence>
<keyword evidence="6 9" id="KW-1133">Transmembrane helix</keyword>
<keyword evidence="4" id="KW-0133">Cell shape</keyword>
<comment type="subcellular location">
    <subcellularLocation>
        <location evidence="1">Cell membrane</location>
        <topology evidence="1">Multi-pass membrane protein</topology>
    </subcellularLocation>
</comment>
<feature type="transmembrane region" description="Helical" evidence="9">
    <location>
        <begin position="103"/>
        <end position="124"/>
    </location>
</feature>
<evidence type="ECO:0000313" key="11">
    <source>
        <dbReference type="Proteomes" id="UP000627538"/>
    </source>
</evidence>
<organism evidence="10 11">
    <name type="scientific">Nanchangia anserum</name>
    <dbReference type="NCBI Taxonomy" id="2692125"/>
    <lineage>
        <taxon>Bacteria</taxon>
        <taxon>Bacillati</taxon>
        <taxon>Actinomycetota</taxon>
        <taxon>Actinomycetes</taxon>
        <taxon>Actinomycetales</taxon>
        <taxon>Actinomycetaceae</taxon>
        <taxon>Nanchangia</taxon>
    </lineage>
</organism>
<dbReference type="GO" id="GO:0034204">
    <property type="term" value="P:lipid translocation"/>
    <property type="evidence" value="ECO:0007669"/>
    <property type="project" value="TreeGrafter"/>
</dbReference>
<feature type="transmembrane region" description="Helical" evidence="9">
    <location>
        <begin position="169"/>
        <end position="194"/>
    </location>
</feature>
<keyword evidence="7 9" id="KW-0472">Membrane</keyword>
<comment type="caution">
    <text evidence="10">The sequence shown here is derived from an EMBL/GenBank/DDBJ whole genome shotgun (WGS) entry which is preliminary data.</text>
</comment>
<feature type="transmembrane region" description="Helical" evidence="9">
    <location>
        <begin position="290"/>
        <end position="311"/>
    </location>
</feature>
<evidence type="ECO:0000256" key="8">
    <source>
        <dbReference type="SAM" id="MobiDB-lite"/>
    </source>
</evidence>
<dbReference type="AlphaFoldDB" id="A0A8I0GB81"/>
<dbReference type="Pfam" id="PF03023">
    <property type="entry name" value="MurJ"/>
    <property type="match status" value="1"/>
</dbReference>
<dbReference type="PRINTS" id="PR01806">
    <property type="entry name" value="VIRFACTRMVIN"/>
</dbReference>
<evidence type="ECO:0000313" key="10">
    <source>
        <dbReference type="EMBL" id="MBD3689593.1"/>
    </source>
</evidence>
<sequence>MFSRSRMPRQPRHALAKGQPRPPLVLVPLPDVDSTGTLPVQPVVTQRPAIKQVNVARASGIMAAGTMVSRVLGFIRTALLIALIGEIGANDAFNVANNLPNTIYNLLASSVLSAILVPQIVRALHRGNDEDFINRLLTLFTVALAGLTVLCTVAAPAFVYLYAARMDAQWISLAIVFAFWSLPQIFFYGLYSLWGQLLNAKGSFGPYMWAPVVNNVCAIVGLAVFWKTLGTSKDWASDPSVWTAGPIALLAGSSTASIVIQALILLIPLYRTGFRLRFVWGVRGHGLREVSQVAAWAFASLIVAQVSFLFVTNIAGAANGYATSTGTVVATITAHNTAFQVFMIPQSTIVTSVTTALFTSMSALVAANKIREVHDQFLRTQASLAVVTGFCAAALVSGAIPVMQIIMPSSDRANIAIFALLLALFGLATPLFGIWGLAQRLLLAFGDARSLFYLQLPMLLTQAVFVVVAWVAMDPAWWVPMASLGEGLVYATGLVGALIILQRRLAEPVVWPVIAALWQTTLASVIAGCAGWGVLHLVGPYAPEGAGVAGTMIGALWRIVACGIVMAIIYLGILAVLGNSGLANLAGPLRARLRR</sequence>
<accession>A0A8I0GB81</accession>
<feature type="transmembrane region" description="Helical" evidence="9">
    <location>
        <begin position="206"/>
        <end position="226"/>
    </location>
</feature>
<dbReference type="Proteomes" id="UP000627538">
    <property type="component" value="Unassembled WGS sequence"/>
</dbReference>
<feature type="transmembrane region" description="Helical" evidence="9">
    <location>
        <begin position="450"/>
        <end position="471"/>
    </location>
</feature>
<feature type="transmembrane region" description="Helical" evidence="9">
    <location>
        <begin position="477"/>
        <end position="501"/>
    </location>
</feature>
<feature type="transmembrane region" description="Helical" evidence="9">
    <location>
        <begin position="382"/>
        <end position="403"/>
    </location>
</feature>
<feature type="transmembrane region" description="Helical" evidence="9">
    <location>
        <begin position="246"/>
        <end position="270"/>
    </location>
</feature>
<evidence type="ECO:0000256" key="2">
    <source>
        <dbReference type="ARBA" id="ARBA00022475"/>
    </source>
</evidence>
<feature type="transmembrane region" description="Helical" evidence="9">
    <location>
        <begin position="349"/>
        <end position="370"/>
    </location>
</feature>
<evidence type="ECO:0008006" key="12">
    <source>
        <dbReference type="Google" id="ProtNLM"/>
    </source>
</evidence>
<feature type="transmembrane region" description="Helical" evidence="9">
    <location>
        <begin position="136"/>
        <end position="163"/>
    </location>
</feature>
<dbReference type="GO" id="GO:0015648">
    <property type="term" value="F:lipid-linked peptidoglycan transporter activity"/>
    <property type="evidence" value="ECO:0007669"/>
    <property type="project" value="TreeGrafter"/>
</dbReference>
<feature type="transmembrane region" description="Helical" evidence="9">
    <location>
        <begin position="61"/>
        <end position="83"/>
    </location>
</feature>
<proteinExistence type="predicted"/>
<keyword evidence="5" id="KW-0573">Peptidoglycan synthesis</keyword>
<dbReference type="InterPro" id="IPR004268">
    <property type="entry name" value="MurJ"/>
</dbReference>
<feature type="transmembrane region" description="Helical" evidence="9">
    <location>
        <begin position="513"/>
        <end position="535"/>
    </location>
</feature>
<keyword evidence="3 9" id="KW-0812">Transmembrane</keyword>
<dbReference type="GO" id="GO:0009252">
    <property type="term" value="P:peptidoglycan biosynthetic process"/>
    <property type="evidence" value="ECO:0007669"/>
    <property type="project" value="UniProtKB-KW"/>
</dbReference>
<evidence type="ECO:0000256" key="6">
    <source>
        <dbReference type="ARBA" id="ARBA00022989"/>
    </source>
</evidence>
<feature type="compositionally biased region" description="Basic residues" evidence="8">
    <location>
        <begin position="1"/>
        <end position="15"/>
    </location>
</feature>
<dbReference type="GO" id="GO:0008360">
    <property type="term" value="P:regulation of cell shape"/>
    <property type="evidence" value="ECO:0007669"/>
    <property type="project" value="UniProtKB-KW"/>
</dbReference>
<keyword evidence="2" id="KW-1003">Cell membrane</keyword>
<dbReference type="GO" id="GO:0005886">
    <property type="term" value="C:plasma membrane"/>
    <property type="evidence" value="ECO:0007669"/>
    <property type="project" value="UniProtKB-SubCell"/>
</dbReference>
<dbReference type="PANTHER" id="PTHR47019:SF1">
    <property type="entry name" value="LIPID II FLIPPASE MURJ"/>
    <property type="match status" value="1"/>
</dbReference>
<reference evidence="10 11" key="1">
    <citation type="submission" date="2020-08" db="EMBL/GenBank/DDBJ databases">
        <title>Winkia gen. nov., sp. nov., isolated from faeces of the Anser albifrons in China.</title>
        <authorList>
            <person name="Liu Q."/>
        </authorList>
    </citation>
    <scope>NUCLEOTIDE SEQUENCE [LARGE SCALE GENOMIC DNA]</scope>
    <source>
        <strain evidence="10 11">C62</strain>
    </source>
</reference>
<evidence type="ECO:0000256" key="7">
    <source>
        <dbReference type="ARBA" id="ARBA00023136"/>
    </source>
</evidence>